<organism evidence="10 11">
    <name type="scientific">Saccoglossus kowalevskii</name>
    <name type="common">Acorn worm</name>
    <dbReference type="NCBI Taxonomy" id="10224"/>
    <lineage>
        <taxon>Eukaryota</taxon>
        <taxon>Metazoa</taxon>
        <taxon>Hemichordata</taxon>
        <taxon>Enteropneusta</taxon>
        <taxon>Harrimaniidae</taxon>
        <taxon>Saccoglossus</taxon>
    </lineage>
</organism>
<evidence type="ECO:0000313" key="10">
    <source>
        <dbReference type="Proteomes" id="UP000694865"/>
    </source>
</evidence>
<evidence type="ECO:0000256" key="3">
    <source>
        <dbReference type="ARBA" id="ARBA00022475"/>
    </source>
</evidence>
<keyword evidence="4 8" id="KW-0812">Transmembrane</keyword>
<dbReference type="PANTHER" id="PTHR11388">
    <property type="entry name" value="ORGANIC ANION TRANSPORTER"/>
    <property type="match status" value="1"/>
</dbReference>
<comment type="similarity">
    <text evidence="2">Belongs to the organo anion transporter (TC 2.A.60) family.</text>
</comment>
<protein>
    <submittedName>
        <fullName evidence="11">Solute carrier organic anion transporter family member 3A1-like</fullName>
    </submittedName>
</protein>
<comment type="subcellular location">
    <subcellularLocation>
        <location evidence="1">Cell membrane</location>
        <topology evidence="1">Multi-pass membrane protein</topology>
    </subcellularLocation>
</comment>
<dbReference type="PROSITE" id="PS51465">
    <property type="entry name" value="KAZAL_2"/>
    <property type="match status" value="1"/>
</dbReference>
<feature type="transmembrane region" description="Helical" evidence="8">
    <location>
        <begin position="770"/>
        <end position="788"/>
    </location>
</feature>
<feature type="transmembrane region" description="Helical" evidence="8">
    <location>
        <begin position="164"/>
        <end position="194"/>
    </location>
</feature>
<dbReference type="CDD" id="cd17336">
    <property type="entry name" value="MFS_SLCO_OATP"/>
    <property type="match status" value="1"/>
</dbReference>
<proteinExistence type="inferred from homology"/>
<feature type="transmembrane region" description="Helical" evidence="8">
    <location>
        <begin position="553"/>
        <end position="576"/>
    </location>
</feature>
<dbReference type="InterPro" id="IPR036058">
    <property type="entry name" value="Kazal_dom_sf"/>
</dbReference>
<feature type="transmembrane region" description="Helical" evidence="8">
    <location>
        <begin position="34"/>
        <end position="56"/>
    </location>
</feature>
<dbReference type="Proteomes" id="UP000694865">
    <property type="component" value="Unplaced"/>
</dbReference>
<dbReference type="InterPro" id="IPR036259">
    <property type="entry name" value="MFS_trans_sf"/>
</dbReference>
<evidence type="ECO:0000256" key="2">
    <source>
        <dbReference type="ARBA" id="ARBA00009657"/>
    </source>
</evidence>
<dbReference type="NCBIfam" id="TIGR00805">
    <property type="entry name" value="oat"/>
    <property type="match status" value="1"/>
</dbReference>
<reference evidence="11" key="1">
    <citation type="submission" date="2025-08" db="UniProtKB">
        <authorList>
            <consortium name="RefSeq"/>
        </authorList>
    </citation>
    <scope>IDENTIFICATION</scope>
    <source>
        <tissue evidence="11">Testes</tissue>
    </source>
</reference>
<accession>A0ABM0LUC0</accession>
<dbReference type="Gene3D" id="1.20.1250.20">
    <property type="entry name" value="MFS general substrate transporter like domains"/>
    <property type="match status" value="1"/>
</dbReference>
<sequence>MDKAHCEENRKHHDNCDVSTGDVSKKSFRWFHKIRSYVALLFTLIVVECAMFAYMASVLPTLERRYSFTSQQIGTLVIASQFLSEPYEYDQASNNTGGVSEFGLCSTAVSESQELNEDEIEQSQEGRVAYNLYFLGRMISGIGGTFYSTLGYSYVDDFSGKKSAFYIGIIEASWGIGLPLGFGVISSACLSIYVDFYRVDMNTIGLTDKDPRWVGAWWLGGIGGAIALLLLSILFCFFPREMPGGRREIPESESRYTKNSDVVSYSGMNVLLHGKEILVNAWNMLKNPIFILTVLAYAINNPVGFVIFLPKYFQKDLGFTFSTGNLIIGFLWLFPNFPACLVCGYIIKRLKLKLIGLMKCCIILVGVIVVSNGLAMVFPCEGPYLERSRDSSLITECNTDCSCKLDHYQPVCGSNGLNYYSPCYAGCSESIGPKNYTMCACIDDINLESTFASDELCIEPICNYVAGFMFFMAVFAIANATISLPVTMVTLRCVDENKKSYSLGMKSTIRNLLLIPYSIVAGKLMDSTCILWREEGGERGACAQYDNYLFRVVFLGASCALSGVSFIMFCFTLFLLKRRHQDEGCDVQIGMSTPEGLDNPTFAVEKNGVTKEATKNLSIQQESIMTSAGSIGSLISIPFISYFHGGQNRHRPQWIGIGVLISGSSIFLSILPLFFSKPYSYDQTGNYSASDGDAGSCSNTSQSCMENVRVHKEEDTLAFYLSFIGRFLSGIGSSYYNTLGFSFIDDFSGDKSSFYIEMLHIVWSLLKNPIYLLTVIGCSLSHPVGFVLFPPKYFQKDLGFSASTANLIIAFMWLFPEFPVNIALGYFIKWKKLKLTGLTKFSIIIVCGLIVLNGLALFLQCEEPYLVESRQNYSDCTCIDNKRPETTFATSELCIEPKCARFIPFMFIMMLTAIAKCSTDLPSTMVLLRCVDEGKKSFSIGIKTIIGSLISIQLGIIAGKLIDLTCILRREKCGVRGACAQYNNAMFRVLFIGADISARIIAVLFYSSALFILRKRQVKESEERVEYSTNSIAEPDDILGRLLEKT</sequence>
<feature type="transmembrane region" description="Helical" evidence="8">
    <location>
        <begin position="289"/>
        <end position="313"/>
    </location>
</feature>
<dbReference type="Pfam" id="PF07648">
    <property type="entry name" value="Kazal_2"/>
    <property type="match status" value="1"/>
</dbReference>
<dbReference type="InterPro" id="IPR002350">
    <property type="entry name" value="Kazal_dom"/>
</dbReference>
<feature type="transmembrane region" description="Helical" evidence="8">
    <location>
        <begin position="940"/>
        <end position="962"/>
    </location>
</feature>
<feature type="transmembrane region" description="Helical" evidence="8">
    <location>
        <begin position="996"/>
        <end position="1013"/>
    </location>
</feature>
<dbReference type="SUPFAM" id="SSF100895">
    <property type="entry name" value="Kazal-type serine protease inhibitors"/>
    <property type="match status" value="1"/>
</dbReference>
<feature type="transmembrane region" description="Helical" evidence="8">
    <location>
        <begin position="840"/>
        <end position="859"/>
    </location>
</feature>
<evidence type="ECO:0000259" key="9">
    <source>
        <dbReference type="PROSITE" id="PS51465"/>
    </source>
</evidence>
<keyword evidence="5 8" id="KW-1133">Transmembrane helix</keyword>
<feature type="transmembrane region" description="Helical" evidence="8">
    <location>
        <begin position="354"/>
        <end position="378"/>
    </location>
</feature>
<dbReference type="Pfam" id="PF03137">
    <property type="entry name" value="OATP"/>
    <property type="match status" value="3"/>
</dbReference>
<keyword evidence="10" id="KW-1185">Reference proteome</keyword>
<dbReference type="PANTHER" id="PTHR11388:SF142">
    <property type="entry name" value="SOLUTE CARRIER ORGANIC ANION TRANSPORTER FAMILY MEMBER 5A1"/>
    <property type="match status" value="1"/>
</dbReference>
<feature type="transmembrane region" description="Helical" evidence="8">
    <location>
        <begin position="132"/>
        <end position="152"/>
    </location>
</feature>
<feature type="transmembrane region" description="Helical" evidence="8">
    <location>
        <begin position="325"/>
        <end position="347"/>
    </location>
</feature>
<keyword evidence="7" id="KW-1015">Disulfide bond</keyword>
<feature type="transmembrane region" description="Helical" evidence="8">
    <location>
        <begin position="808"/>
        <end position="828"/>
    </location>
</feature>
<feature type="transmembrane region" description="Helical" evidence="8">
    <location>
        <begin position="655"/>
        <end position="675"/>
    </location>
</feature>
<keyword evidence="6 8" id="KW-0472">Membrane</keyword>
<feature type="transmembrane region" description="Helical" evidence="8">
    <location>
        <begin position="214"/>
        <end position="238"/>
    </location>
</feature>
<evidence type="ECO:0000256" key="5">
    <source>
        <dbReference type="ARBA" id="ARBA00022989"/>
    </source>
</evidence>
<evidence type="ECO:0000256" key="4">
    <source>
        <dbReference type="ARBA" id="ARBA00022692"/>
    </source>
</evidence>
<evidence type="ECO:0000256" key="1">
    <source>
        <dbReference type="ARBA" id="ARBA00004651"/>
    </source>
</evidence>
<feature type="domain" description="Kazal-like" evidence="9">
    <location>
        <begin position="391"/>
        <end position="440"/>
    </location>
</feature>
<evidence type="ECO:0000256" key="7">
    <source>
        <dbReference type="ARBA" id="ARBA00023157"/>
    </source>
</evidence>
<evidence type="ECO:0000256" key="6">
    <source>
        <dbReference type="ARBA" id="ARBA00023136"/>
    </source>
</evidence>
<dbReference type="GeneID" id="102809538"/>
<dbReference type="InterPro" id="IPR004156">
    <property type="entry name" value="OATP"/>
</dbReference>
<gene>
    <name evidence="11" type="primary">LOC102809538</name>
</gene>
<dbReference type="RefSeq" id="XP_006811361.1">
    <property type="nucleotide sequence ID" value="XM_006811298.1"/>
</dbReference>
<name>A0ABM0LUC0_SACKO</name>
<feature type="transmembrane region" description="Helical" evidence="8">
    <location>
        <begin position="624"/>
        <end position="643"/>
    </location>
</feature>
<evidence type="ECO:0000313" key="11">
    <source>
        <dbReference type="RefSeq" id="XP_006811361.1"/>
    </source>
</evidence>
<dbReference type="SUPFAM" id="SSF103473">
    <property type="entry name" value="MFS general substrate transporter"/>
    <property type="match status" value="2"/>
</dbReference>
<keyword evidence="3" id="KW-1003">Cell membrane</keyword>
<feature type="transmembrane region" description="Helical" evidence="8">
    <location>
        <begin position="468"/>
        <end position="491"/>
    </location>
</feature>
<evidence type="ECO:0000256" key="8">
    <source>
        <dbReference type="SAM" id="Phobius"/>
    </source>
</evidence>